<dbReference type="GO" id="GO:0031177">
    <property type="term" value="F:phosphopantetheine binding"/>
    <property type="evidence" value="ECO:0007669"/>
    <property type="project" value="InterPro"/>
</dbReference>
<dbReference type="PANTHER" id="PTHR45527">
    <property type="entry name" value="NONRIBOSOMAL PEPTIDE SYNTHETASE"/>
    <property type="match status" value="1"/>
</dbReference>
<dbReference type="NCBIfam" id="NF003417">
    <property type="entry name" value="PRK04813.1"/>
    <property type="match status" value="3"/>
</dbReference>
<accession>A0A518V5J2</accession>
<dbReference type="CDD" id="cd19531">
    <property type="entry name" value="LCL_NRPS-like"/>
    <property type="match status" value="3"/>
</dbReference>
<evidence type="ECO:0000313" key="10">
    <source>
        <dbReference type="EMBL" id="QDX92245.1"/>
    </source>
</evidence>
<dbReference type="PROSITE" id="PS00012">
    <property type="entry name" value="PHOSPHOPANTETHEINE"/>
    <property type="match status" value="1"/>
</dbReference>
<dbReference type="FunFam" id="3.30.559.30:FF:000001">
    <property type="entry name" value="Non-ribosomal peptide synthetase"/>
    <property type="match status" value="1"/>
</dbReference>
<dbReference type="Pfam" id="PF00668">
    <property type="entry name" value="Condensation"/>
    <property type="match status" value="4"/>
</dbReference>
<dbReference type="Gene3D" id="3.30.300.30">
    <property type="match status" value="3"/>
</dbReference>
<keyword evidence="3" id="KW-0596">Phosphopantetheine</keyword>
<sequence length="3573" mass="411518">MDNKLDKKNIEEIMGLTSTQEGMLFHYRNDLNSREYHEQLSLTLVGDIQVEILQKSWDFVIETNEMLRTIYRWKNIENPVQIVLKNHKVNINYVDVTLLEDAKKEQEWSKIKESDLQNRIDVTKETIRITLCKVADQKFEMMISNHHILYDGWSNAIILEELLSAYNCYYKGDTPTQRKKTKFKTFIAEMNKVDQQERRQFWNQCLSGYEASNDYFSSINKNKKLNKYSYIVPSHLNDRMKLFAKDNKVSQASILYTAWSFILQMLNNSTDIIFGTVVSGRNVQIENIDSMVGLFINTIPLRLQIDEQERIVDFIKKVDHTLKERTEYENTPLTEIKQSGHFKGNENIFHSIVVVENYPIKLHAEHDSVVHVENYSMIEETNYNLTLSILNHDDLKLDFTYNSHVIRDEMVAKLALYFQNILDVMSNKQEIRIQDMSMLTEKEIYQTLYEGNQTHADYPKDKSIYELFEDQAKNIPEQVAIVFENRKLTYRELNETANRLARTLREYGVGIGQVVGLLMDNSPDVVISMLAVLKAGGAYLPIDPAYPNERIEYMLQDSKTQLLLTDKDWEKQISFDGEIINVQNKNVYEQSEEQLDKITTHDDIAYVIYTSGSTGKPKGVKVTHQGLVNYIWWAKKVYLQGEILDFSLYSSISFDLTVTSIYTPLLTGAKLVIYKGEEKVFLVEQIVKDNKTAVMKLTPTHLKLLEEMDLKESKLRKLIVGGESLKSDLAKSITEKFGGNIEIYNEYGPTETTVGCMIHQYNGSKDTRGSVPIGVPADNVQIYVLNNKLKPVPLGSVGEIYISGDGVAKGYLAKPELTSEKFISNPFVPGTFMYKTGDSARFLEDGKIEYIGRIDQQVKVRGYRIELGEIESKLLLHDLIKEALVVVKEDNDKNPYLCAYLVSTKELFSSEIRDHLSRELPEYMVPSRFVQLEKMPLTQNGKIDNKALPEPEGVMNTGVGYEAARNEREEKLVRIWREVLEVDKVGIADNFFELGGHSLKATRLVSKIHKQFEVELPLQAVFKSPTIKGMSEYISKANEHYFERIVPVERRDYYEVSSAQKRLFLLQQMDIQSTGYNVSGAMKIEGRPDINKIEQCFNQLIERHESLRTTFHSIDGQIVQRIHQEVAFKVDYVEQAHHISKDENEWVEEFVKPFDVSMGPLLRVKIAKVNEDQYVLLVDMHHIISDGVSMGILIREFTDLYSGKALEPLRLQYKDFSAWQNDLLRSEKMMNQETYWLNKFYDEIPVLNLPTDFVRPSVQSFEGNTLHISLDKELTKMLGDIARETGSTMYMILLSALHILLSKYSGQEDIIIGSTIAGRQHADVDNIMGMFVNTLAMRNQPLGNKVYEDFLTEVKENALLAYENQDYQFEELVEKLHIRRDMSRNPLFDVMFTMQNMDMPTIELHDFTCKECKQERSASKFDVTFYAYENADENEITIGLQYRTKLFRSSSMQKMLAHFQMILKGICENRQVTLADLDILTPEERHTILTDFNDTIVDYPHTQTISELFEEQVKKTPTHTAVVFENKHYTYQELNERSNMLARTLREKGVKEDDIVGIMTEHSLEMIVGLLGILKAGGAYLPIDPEYPEERIEYMLEDSRVNLLVTQRAYSGKHFFSKEILDVTDEQIYTNDADNLCHTGTSDSLAYVMYTSGSTGNPKGVMIENKSVVRLVKNTNYLAFQEGDKLLQTGTLSFDASTFEIWGALLNGLQLHLVRKYTILDPMKLEMYINENHINILWLTSSLFNVMAQEIPSMFKNVDYLLVGGATLSTKHINRVMQDSKALKIINGYGPTENTTFTTCFLIDKEYSVTIPIGKPINNTTVYIVDKHNNLQPIGVPGELCIAGDGLARGYVNNPELTDQKFIENPFVPGDSMYKTGDTARWLEDGTIDFIGRIDHQVKIRGFRIELGEVENQLLAHEAVRETMVVDKEDSSGATYLCAYIVLREGVTIKEIREFLSANVPDYMIPSHFVQLDRMPLTQNGKIDRKALPEPEGNLMTGAEYEAPRNAVEEILVGIWSELLSVESMGINDNFFELGGHSLKAAYLISKIHKHFQVEMPLKEFFQIPTIKGISQYIGKTEERGYEAIELVKENDYYEASSAQKRMYMLQQFELHNTGYNMPVVLEMEGKLDVERVENVCRQLIRRHETLRTSFASIDEQIVQRVNKEVDFRIEMITNEMEVDIDKNEMISKFVRPFDLHEAPLLRVSLLKIKEDKHVLLFDMHHIISDGVSMGIVVKEFMQLYEGEELGDLQVQYKDYTEWQNNLLHSEKVKKQEEYWTQAFSDELPVLNMPIDFVRPSIQSFEGNVLRSTLDKEVTEGLKNLATEVGSTLYMVLLSGVSILLSKYSEQEDIIIGSPIAGRPHADLQNIIGMFVNTLAMRNHPVGAKSYEVFLQEVKENALQAYDNQDYPFEALINKINVRRDISRNPLFDVMFTMDNMDIKKVKMNDLLIKEYKIESKVAKFDLTFSAKEVDEGLELHVEYCTKLYKEKTIVRMLEHYKRILEVVSKNRRISLKEIDMLTDREKHTLVNEYNNTYSDYPRDKIIQERFEEQVEKMPDEIAVVFEDNYLTYRELNEKANRLARTLREKGVKQETLVGILVERSLEMMVALMAVLKSGGAYLPIDPDVPEERMNYISNDSQMNVLLIQNKFIGKVSYDGEIIDVENEAAYAQDATNLNHINQAHDLAYVIYTSGSTGNPKGVMIEHRNVLHVCNWYDNLYDVKAHKNTLQITNLAFDVAVLETIVVILNSGTIYIPKKEIIFDQDQFREYVNKHQINSVQFVPQTLSQLVLGNEKMDSLTLLVSGGDILENTLKNTVISMGYELFNHYGPTETTVDTITTPCSLKDVIGKPVENSQVYIMSQSGHLQPMGIPGEIYIGGDGVARGYFNRPELTDEKFIDNPFIPGGRIYKTGDLGRWSSDGDLEFLGRIDNQVKIRGIRIELGEIERQLIEHPFITEAYVLDKKNKHGEKYLCAYVKVDQEIPVEELRGRLLEKLPEYMVPASFVQLDKLPLTSNGKVDRKALPEPVEVLMSELEIEAPTDEAQQKLAIIWQEVLGVETVGINQNFFELGGQSLKATIITSKIHKAFEVVVPLVEIFKLPTIKELSMYIAQAEKRMYSVIPKAAEQEYYPLSRAQKRLFILHQLNKEDVSYNMPSVVTVEGALDTDRLENALQRLGERHEVFRTTFDIVNGEPVQKVKQHGEFALHTVYTDQRDVEAIVGELIQPFDLSQSPLLRVNYIQVEQGTQILMIDMHHIISDGISMDIFIQELIELYGGHTLQALDIQYKDYCVWQHEYLNSSYMKKLEEYWMEKTQDFSYTELPKKHDAKREELQGSTLEVYFDTNERAKIDQFCKENSITTFAYFSAILNIILMNEIGKEDIVVGTPVVGRNHDQLQDVIGMFLNVLLLRSHIDKNKIFKEYVQLVNETLIEAMDHQEYPYEELYDLVTDKYGVNQGSLFSILLNYMPYQGNENEGINQSLEGVTFNEYSTEKITPKYDVTFYVNENKEDIVMNMVYKNSLFEAYMMERISKSFLYISNAVMENHAVVIKEIDYSSIMDEEEEEMDMYFNNEDFFVRN</sequence>
<dbReference type="InterPro" id="IPR036736">
    <property type="entry name" value="ACP-like_sf"/>
</dbReference>
<dbReference type="InterPro" id="IPR001242">
    <property type="entry name" value="Condensation_dom"/>
</dbReference>
<dbReference type="Pfam" id="PF00501">
    <property type="entry name" value="AMP-binding"/>
    <property type="match status" value="3"/>
</dbReference>
<dbReference type="SUPFAM" id="SSF52777">
    <property type="entry name" value="CoA-dependent acyltransferases"/>
    <property type="match status" value="8"/>
</dbReference>
<reference evidence="10 11" key="1">
    <citation type="submission" date="2018-11" db="EMBL/GenBank/DDBJ databases">
        <title>Phylogenetic determinants of toxin gene distribution in genomes of Brevibacillus laterosporus.</title>
        <authorList>
            <person name="Glare T.R."/>
            <person name="Durrant A."/>
            <person name="Berry C."/>
            <person name="Palma L."/>
            <person name="Ormskirk M."/>
            <person name="Cox M.O."/>
        </authorList>
    </citation>
    <scope>NUCLEOTIDE SEQUENCE [LARGE SCALE GENOMIC DNA]</scope>
    <source>
        <strain evidence="10 11">1821L</strain>
    </source>
</reference>
<dbReference type="Pfam" id="PF00550">
    <property type="entry name" value="PP-binding"/>
    <property type="match status" value="3"/>
</dbReference>
<dbReference type="InterPro" id="IPR023213">
    <property type="entry name" value="CAT-like_dom_sf"/>
</dbReference>
<dbReference type="Pfam" id="PF13193">
    <property type="entry name" value="AMP-binding_C"/>
    <property type="match status" value="3"/>
</dbReference>
<evidence type="ECO:0000256" key="3">
    <source>
        <dbReference type="ARBA" id="ARBA00022450"/>
    </source>
</evidence>
<proteinExistence type="inferred from homology"/>
<keyword evidence="7" id="KW-0045">Antibiotic biosynthesis</keyword>
<dbReference type="SUPFAM" id="SSF47336">
    <property type="entry name" value="ACP-like"/>
    <property type="match status" value="3"/>
</dbReference>
<dbReference type="GO" id="GO:0044550">
    <property type="term" value="P:secondary metabolite biosynthetic process"/>
    <property type="evidence" value="ECO:0007669"/>
    <property type="project" value="UniProtKB-ARBA"/>
</dbReference>
<dbReference type="Gene3D" id="3.30.559.10">
    <property type="entry name" value="Chloramphenicol acetyltransferase-like domain"/>
    <property type="match status" value="4"/>
</dbReference>
<comment type="cofactor">
    <cofactor evidence="1">
        <name>pantetheine 4'-phosphate</name>
        <dbReference type="ChEBI" id="CHEBI:47942"/>
    </cofactor>
</comment>
<dbReference type="PROSITE" id="PS00455">
    <property type="entry name" value="AMP_BINDING"/>
    <property type="match status" value="3"/>
</dbReference>
<evidence type="ECO:0000256" key="8">
    <source>
        <dbReference type="ARBA" id="ARBA00023268"/>
    </source>
</evidence>
<feature type="domain" description="Carrier" evidence="9">
    <location>
        <begin position="963"/>
        <end position="1038"/>
    </location>
</feature>
<evidence type="ECO:0000256" key="6">
    <source>
        <dbReference type="ARBA" id="ARBA00022737"/>
    </source>
</evidence>
<dbReference type="Gene3D" id="3.40.50.980">
    <property type="match status" value="6"/>
</dbReference>
<dbReference type="EMBL" id="CP033464">
    <property type="protein sequence ID" value="QDX92245.1"/>
    <property type="molecule type" value="Genomic_DNA"/>
</dbReference>
<dbReference type="InterPro" id="IPR006162">
    <property type="entry name" value="Ppantetheine_attach_site"/>
</dbReference>
<dbReference type="SUPFAM" id="SSF56801">
    <property type="entry name" value="Acetyl-CoA synthetase-like"/>
    <property type="match status" value="3"/>
</dbReference>
<evidence type="ECO:0000256" key="4">
    <source>
        <dbReference type="ARBA" id="ARBA00022553"/>
    </source>
</evidence>
<protein>
    <submittedName>
        <fullName evidence="10">Amino acid adenylation domain-containing protein</fullName>
    </submittedName>
</protein>
<evidence type="ECO:0000256" key="7">
    <source>
        <dbReference type="ARBA" id="ARBA00023194"/>
    </source>
</evidence>
<feature type="domain" description="Carrier" evidence="9">
    <location>
        <begin position="3035"/>
        <end position="3110"/>
    </location>
</feature>
<feature type="domain" description="Carrier" evidence="9">
    <location>
        <begin position="2003"/>
        <end position="2078"/>
    </location>
</feature>
<name>A0A518V5J2_BRELA</name>
<dbReference type="Gene3D" id="1.10.1200.10">
    <property type="entry name" value="ACP-like"/>
    <property type="match status" value="3"/>
</dbReference>
<dbReference type="PROSITE" id="PS50075">
    <property type="entry name" value="CARRIER"/>
    <property type="match status" value="3"/>
</dbReference>
<keyword evidence="5" id="KW-0436">Ligase</keyword>
<dbReference type="InterPro" id="IPR009081">
    <property type="entry name" value="PP-bd_ACP"/>
</dbReference>
<dbReference type="GO" id="GO:0008610">
    <property type="term" value="P:lipid biosynthetic process"/>
    <property type="evidence" value="ECO:0007669"/>
    <property type="project" value="UniProtKB-ARBA"/>
</dbReference>
<evidence type="ECO:0000256" key="5">
    <source>
        <dbReference type="ARBA" id="ARBA00022598"/>
    </source>
</evidence>
<dbReference type="NCBIfam" id="TIGR01733">
    <property type="entry name" value="AA-adenyl-dom"/>
    <property type="match status" value="3"/>
</dbReference>
<keyword evidence="6" id="KW-0677">Repeat</keyword>
<dbReference type="Proteomes" id="UP000319432">
    <property type="component" value="Chromosome"/>
</dbReference>
<dbReference type="InterPro" id="IPR000873">
    <property type="entry name" value="AMP-dep_synth/lig_dom"/>
</dbReference>
<dbReference type="GO" id="GO:0017000">
    <property type="term" value="P:antibiotic biosynthetic process"/>
    <property type="evidence" value="ECO:0007669"/>
    <property type="project" value="UniProtKB-KW"/>
</dbReference>
<keyword evidence="4" id="KW-0597">Phosphoprotein</keyword>
<dbReference type="SMART" id="SM00823">
    <property type="entry name" value="PKS_PP"/>
    <property type="match status" value="3"/>
</dbReference>
<dbReference type="InterPro" id="IPR020806">
    <property type="entry name" value="PKS_PP-bd"/>
</dbReference>
<dbReference type="CDD" id="cd12117">
    <property type="entry name" value="A_NRPS_Srf_like"/>
    <property type="match status" value="1"/>
</dbReference>
<dbReference type="FunFam" id="3.40.50.12780:FF:000012">
    <property type="entry name" value="Non-ribosomal peptide synthetase"/>
    <property type="match status" value="3"/>
</dbReference>
<evidence type="ECO:0000313" key="11">
    <source>
        <dbReference type="Proteomes" id="UP000319432"/>
    </source>
</evidence>
<dbReference type="GO" id="GO:0016874">
    <property type="term" value="F:ligase activity"/>
    <property type="evidence" value="ECO:0007669"/>
    <property type="project" value="UniProtKB-KW"/>
</dbReference>
<evidence type="ECO:0000256" key="2">
    <source>
        <dbReference type="ARBA" id="ARBA00006432"/>
    </source>
</evidence>
<organism evidence="10 11">
    <name type="scientific">Brevibacillus laterosporus</name>
    <name type="common">Bacillus laterosporus</name>
    <dbReference type="NCBI Taxonomy" id="1465"/>
    <lineage>
        <taxon>Bacteria</taxon>
        <taxon>Bacillati</taxon>
        <taxon>Bacillota</taxon>
        <taxon>Bacilli</taxon>
        <taxon>Bacillales</taxon>
        <taxon>Paenibacillaceae</taxon>
        <taxon>Brevibacillus</taxon>
    </lineage>
</organism>
<keyword evidence="8" id="KW-0511">Multifunctional enzyme</keyword>
<dbReference type="GO" id="GO:0005829">
    <property type="term" value="C:cytosol"/>
    <property type="evidence" value="ECO:0007669"/>
    <property type="project" value="TreeGrafter"/>
</dbReference>
<dbReference type="FunFam" id="1.10.1200.10:FF:000005">
    <property type="entry name" value="Nonribosomal peptide synthetase 1"/>
    <property type="match status" value="2"/>
</dbReference>
<dbReference type="GO" id="GO:0043041">
    <property type="term" value="P:amino acid activation for nonribosomal peptide biosynthetic process"/>
    <property type="evidence" value="ECO:0007669"/>
    <property type="project" value="TreeGrafter"/>
</dbReference>
<keyword evidence="11" id="KW-1185">Reference proteome</keyword>
<dbReference type="InterPro" id="IPR045851">
    <property type="entry name" value="AMP-bd_C_sf"/>
</dbReference>
<dbReference type="PANTHER" id="PTHR45527:SF1">
    <property type="entry name" value="FATTY ACID SYNTHASE"/>
    <property type="match status" value="1"/>
</dbReference>
<gene>
    <name evidence="10" type="ORF">EEL30_07680</name>
</gene>
<dbReference type="FunFam" id="3.40.50.980:FF:000001">
    <property type="entry name" value="Non-ribosomal peptide synthetase"/>
    <property type="match status" value="3"/>
</dbReference>
<dbReference type="InterPro" id="IPR010071">
    <property type="entry name" value="AA_adenyl_dom"/>
</dbReference>
<comment type="similarity">
    <text evidence="2">Belongs to the ATP-dependent AMP-binding enzyme family.</text>
</comment>
<dbReference type="Gene3D" id="2.30.38.10">
    <property type="entry name" value="Luciferase, Domain 3"/>
    <property type="match status" value="3"/>
</dbReference>
<dbReference type="InterPro" id="IPR020845">
    <property type="entry name" value="AMP-binding_CS"/>
</dbReference>
<dbReference type="OrthoDB" id="9765680at2"/>
<dbReference type="InterPro" id="IPR025110">
    <property type="entry name" value="AMP-bd_C"/>
</dbReference>
<dbReference type="FunFam" id="3.30.300.30:FF:000010">
    <property type="entry name" value="Enterobactin synthetase component F"/>
    <property type="match status" value="3"/>
</dbReference>
<evidence type="ECO:0000256" key="1">
    <source>
        <dbReference type="ARBA" id="ARBA00001957"/>
    </source>
</evidence>
<dbReference type="FunFam" id="2.30.38.10:FF:000001">
    <property type="entry name" value="Non-ribosomal peptide synthetase PvdI"/>
    <property type="match status" value="3"/>
</dbReference>
<evidence type="ECO:0000259" key="9">
    <source>
        <dbReference type="PROSITE" id="PS50075"/>
    </source>
</evidence>
<dbReference type="Gene3D" id="3.30.559.30">
    <property type="entry name" value="Nonribosomal peptide synthetase, condensation domain"/>
    <property type="match status" value="4"/>
</dbReference>